<dbReference type="GO" id="GO:0005737">
    <property type="term" value="C:cytoplasm"/>
    <property type="evidence" value="ECO:0007669"/>
    <property type="project" value="UniProtKB-SubCell"/>
</dbReference>
<evidence type="ECO:0000313" key="7">
    <source>
        <dbReference type="EMBL" id="VVC75338.1"/>
    </source>
</evidence>
<evidence type="ECO:0000313" key="8">
    <source>
        <dbReference type="Proteomes" id="UP000324194"/>
    </source>
</evidence>
<dbReference type="InterPro" id="IPR001977">
    <property type="entry name" value="Depp_CoAkinase"/>
</dbReference>
<evidence type="ECO:0000256" key="5">
    <source>
        <dbReference type="HAMAP-Rule" id="MF_00376"/>
    </source>
</evidence>
<comment type="pathway">
    <text evidence="5">Cofactor biosynthesis; coenzyme A biosynthesis; CoA from (R)-pantothenate: step 5/5.</text>
</comment>
<keyword evidence="5 7" id="KW-0418">Kinase</keyword>
<dbReference type="PANTHER" id="PTHR10695:SF46">
    <property type="entry name" value="BIFUNCTIONAL COENZYME A SYNTHASE-RELATED"/>
    <property type="match status" value="1"/>
</dbReference>
<sequence>MLVVGLTGGIGSGKTTVANLFAERGVPVIDADIVAREITTPDKPAFAKIVKHFGDDVVMPGGTLNRSRLRSIIFADKRERLWLENLLHPLIRDEMRKQLSALSVPYCIAVIPLLLEVEFYSFINRILVIDAPESAQVDRVLSRDRSSRSEIEAILKSQASRHDRRAKAHDVIVNDGVIADLAPQIEKLHAMYTQLGREKN</sequence>
<organism evidence="7 8">
    <name type="scientific">Aquicella siphonis</name>
    <dbReference type="NCBI Taxonomy" id="254247"/>
    <lineage>
        <taxon>Bacteria</taxon>
        <taxon>Pseudomonadati</taxon>
        <taxon>Pseudomonadota</taxon>
        <taxon>Gammaproteobacteria</taxon>
        <taxon>Legionellales</taxon>
        <taxon>Coxiellaceae</taxon>
        <taxon>Aquicella</taxon>
    </lineage>
</organism>
<protein>
    <recommendedName>
        <fullName evidence="5 6">Dephospho-CoA kinase</fullName>
        <ecNumber evidence="5 6">2.7.1.24</ecNumber>
    </recommendedName>
    <alternativeName>
        <fullName evidence="5">Dephosphocoenzyme A kinase</fullName>
    </alternativeName>
</protein>
<accession>A0A5E4PFQ9</accession>
<reference evidence="7 8" key="1">
    <citation type="submission" date="2019-08" db="EMBL/GenBank/DDBJ databases">
        <authorList>
            <person name="Guy L."/>
        </authorList>
    </citation>
    <scope>NUCLEOTIDE SEQUENCE [LARGE SCALE GENOMIC DNA]</scope>
    <source>
        <strain evidence="7 8">SGT-108</strain>
    </source>
</reference>
<keyword evidence="4 5" id="KW-0173">Coenzyme A biosynthesis</keyword>
<dbReference type="PANTHER" id="PTHR10695">
    <property type="entry name" value="DEPHOSPHO-COA KINASE-RELATED"/>
    <property type="match status" value="1"/>
</dbReference>
<keyword evidence="5" id="KW-0963">Cytoplasm</keyword>
<evidence type="ECO:0000256" key="1">
    <source>
        <dbReference type="ARBA" id="ARBA00009018"/>
    </source>
</evidence>
<dbReference type="InterPro" id="IPR027417">
    <property type="entry name" value="P-loop_NTPase"/>
</dbReference>
<dbReference type="CDD" id="cd02022">
    <property type="entry name" value="DPCK"/>
    <property type="match status" value="1"/>
</dbReference>
<evidence type="ECO:0000256" key="3">
    <source>
        <dbReference type="ARBA" id="ARBA00022840"/>
    </source>
</evidence>
<evidence type="ECO:0000256" key="2">
    <source>
        <dbReference type="ARBA" id="ARBA00022741"/>
    </source>
</evidence>
<dbReference type="PROSITE" id="PS51219">
    <property type="entry name" value="DPCK"/>
    <property type="match status" value="1"/>
</dbReference>
<comment type="similarity">
    <text evidence="1 5">Belongs to the CoaE family.</text>
</comment>
<dbReference type="HAMAP" id="MF_00376">
    <property type="entry name" value="Dephospho_CoA_kinase"/>
    <property type="match status" value="1"/>
</dbReference>
<dbReference type="KEGG" id="asip:AQUSIP_06270"/>
<comment type="catalytic activity">
    <reaction evidence="5">
        <text>3'-dephospho-CoA + ATP = ADP + CoA + H(+)</text>
        <dbReference type="Rhea" id="RHEA:18245"/>
        <dbReference type="ChEBI" id="CHEBI:15378"/>
        <dbReference type="ChEBI" id="CHEBI:30616"/>
        <dbReference type="ChEBI" id="CHEBI:57287"/>
        <dbReference type="ChEBI" id="CHEBI:57328"/>
        <dbReference type="ChEBI" id="CHEBI:456216"/>
        <dbReference type="EC" id="2.7.1.24"/>
    </reaction>
</comment>
<keyword evidence="5" id="KW-0808">Transferase</keyword>
<feature type="binding site" evidence="5">
    <location>
        <begin position="11"/>
        <end position="16"/>
    </location>
    <ligand>
        <name>ATP</name>
        <dbReference type="ChEBI" id="CHEBI:30616"/>
    </ligand>
</feature>
<evidence type="ECO:0000256" key="4">
    <source>
        <dbReference type="ARBA" id="ARBA00022993"/>
    </source>
</evidence>
<comment type="function">
    <text evidence="5">Catalyzes the phosphorylation of the 3'-hydroxyl group of dephosphocoenzyme A to form coenzyme A.</text>
</comment>
<dbReference type="EMBL" id="LR699119">
    <property type="protein sequence ID" value="VVC75338.1"/>
    <property type="molecule type" value="Genomic_DNA"/>
</dbReference>
<dbReference type="AlphaFoldDB" id="A0A5E4PFQ9"/>
<dbReference type="Gene3D" id="3.40.50.300">
    <property type="entry name" value="P-loop containing nucleotide triphosphate hydrolases"/>
    <property type="match status" value="1"/>
</dbReference>
<dbReference type="GO" id="GO:0004140">
    <property type="term" value="F:dephospho-CoA kinase activity"/>
    <property type="evidence" value="ECO:0007669"/>
    <property type="project" value="UniProtKB-UniRule"/>
</dbReference>
<dbReference type="UniPathway" id="UPA00241">
    <property type="reaction ID" value="UER00356"/>
</dbReference>
<dbReference type="Pfam" id="PF01121">
    <property type="entry name" value="CoaE"/>
    <property type="match status" value="1"/>
</dbReference>
<evidence type="ECO:0000256" key="6">
    <source>
        <dbReference type="NCBIfam" id="TIGR00152"/>
    </source>
</evidence>
<dbReference type="EC" id="2.7.1.24" evidence="5 6"/>
<keyword evidence="8" id="KW-1185">Reference proteome</keyword>
<dbReference type="OrthoDB" id="9812943at2"/>
<keyword evidence="2 5" id="KW-0547">Nucleotide-binding</keyword>
<dbReference type="Proteomes" id="UP000324194">
    <property type="component" value="Chromosome 1"/>
</dbReference>
<comment type="subcellular location">
    <subcellularLocation>
        <location evidence="5">Cytoplasm</location>
    </subcellularLocation>
</comment>
<name>A0A5E4PFQ9_9COXI</name>
<proteinExistence type="inferred from homology"/>
<dbReference type="GO" id="GO:0005524">
    <property type="term" value="F:ATP binding"/>
    <property type="evidence" value="ECO:0007669"/>
    <property type="project" value="UniProtKB-UniRule"/>
</dbReference>
<dbReference type="RefSeq" id="WP_148338559.1">
    <property type="nucleotide sequence ID" value="NZ_LR699119.1"/>
</dbReference>
<dbReference type="SUPFAM" id="SSF52540">
    <property type="entry name" value="P-loop containing nucleoside triphosphate hydrolases"/>
    <property type="match status" value="1"/>
</dbReference>
<dbReference type="GO" id="GO:0015937">
    <property type="term" value="P:coenzyme A biosynthetic process"/>
    <property type="evidence" value="ECO:0007669"/>
    <property type="project" value="UniProtKB-UniRule"/>
</dbReference>
<keyword evidence="3 5" id="KW-0067">ATP-binding</keyword>
<gene>
    <name evidence="5 7" type="primary">coaE</name>
    <name evidence="7" type="ORF">AQUSIP_06270</name>
</gene>
<dbReference type="NCBIfam" id="TIGR00152">
    <property type="entry name" value="dephospho-CoA kinase"/>
    <property type="match status" value="1"/>
</dbReference>